<evidence type="ECO:0000256" key="3">
    <source>
        <dbReference type="ARBA" id="ARBA00005840"/>
    </source>
</evidence>
<proteinExistence type="inferred from homology"/>
<keyword evidence="9" id="KW-1003">Cell membrane</keyword>
<evidence type="ECO:0000313" key="12">
    <source>
        <dbReference type="Proteomes" id="UP000076066"/>
    </source>
</evidence>
<organism evidence="11 12">
    <name type="scientific">Haematospirillum jordaniae</name>
    <dbReference type="NCBI Taxonomy" id="1549855"/>
    <lineage>
        <taxon>Bacteria</taxon>
        <taxon>Pseudomonadati</taxon>
        <taxon>Pseudomonadota</taxon>
        <taxon>Alphaproteobacteria</taxon>
        <taxon>Rhodospirillales</taxon>
        <taxon>Novispirillaceae</taxon>
        <taxon>Haematospirillum</taxon>
    </lineage>
</organism>
<dbReference type="InterPro" id="IPR002541">
    <property type="entry name" value="Cyt_c_assembly"/>
</dbReference>
<evidence type="ECO:0000256" key="4">
    <source>
        <dbReference type="ARBA" id="ARBA00016463"/>
    </source>
</evidence>
<evidence type="ECO:0000256" key="2">
    <source>
        <dbReference type="ARBA" id="ARBA00004141"/>
    </source>
</evidence>
<evidence type="ECO:0000256" key="5">
    <source>
        <dbReference type="ARBA" id="ARBA00022692"/>
    </source>
</evidence>
<keyword evidence="5 9" id="KW-0812">Transmembrane</keyword>
<keyword evidence="7 9" id="KW-1133">Transmembrane helix</keyword>
<keyword evidence="9" id="KW-0997">Cell inner membrane</keyword>
<evidence type="ECO:0000259" key="10">
    <source>
        <dbReference type="PROSITE" id="PS50206"/>
    </source>
</evidence>
<dbReference type="PANTHER" id="PTHR30071">
    <property type="entry name" value="HEME EXPORTER PROTEIN C"/>
    <property type="match status" value="1"/>
</dbReference>
<comment type="similarity">
    <text evidence="3 9">Belongs to the CcmC/CycZ/HelC family.</text>
</comment>
<dbReference type="PROSITE" id="PS50206">
    <property type="entry name" value="RHODANESE_3"/>
    <property type="match status" value="1"/>
</dbReference>
<dbReference type="OrthoDB" id="9778550at2"/>
<comment type="function">
    <text evidence="1 9">Required for the export of heme to the periplasm for the biogenesis of c-type cytochromes.</text>
</comment>
<accession>A0A143DFJ9</accession>
<dbReference type="EMBL" id="CP014525">
    <property type="protein sequence ID" value="AMW35511.1"/>
    <property type="molecule type" value="Genomic_DNA"/>
</dbReference>
<dbReference type="InterPro" id="IPR001763">
    <property type="entry name" value="Rhodanese-like_dom"/>
</dbReference>
<dbReference type="GeneID" id="53316172"/>
<reference evidence="11 12" key="1">
    <citation type="submission" date="2016-02" db="EMBL/GenBank/DDBJ databases">
        <title>Complete Genome of H5569, the type strain of the newly described species Haematospirillium jordaniae.</title>
        <authorList>
            <person name="Nicholson A.C."/>
            <person name="Humrighouse B.W."/>
            <person name="Loparov V."/>
            <person name="McQuiston J.R."/>
        </authorList>
    </citation>
    <scope>NUCLEOTIDE SEQUENCE [LARGE SCALE GENOMIC DNA]</scope>
    <source>
        <strain evidence="11 12">H5569</strain>
    </source>
</reference>
<protein>
    <recommendedName>
        <fullName evidence="4 9">Heme exporter protein C</fullName>
    </recommendedName>
    <alternativeName>
        <fullName evidence="9">Cytochrome c-type biogenesis protein</fullName>
    </alternativeName>
</protein>
<feature type="transmembrane region" description="Helical" evidence="9">
    <location>
        <begin position="20"/>
        <end position="39"/>
    </location>
</feature>
<feature type="transmembrane region" description="Helical" evidence="9">
    <location>
        <begin position="197"/>
        <end position="220"/>
    </location>
</feature>
<dbReference type="STRING" id="1549855.AY555_03280"/>
<dbReference type="GO" id="GO:0015232">
    <property type="term" value="F:heme transmembrane transporter activity"/>
    <property type="evidence" value="ECO:0007669"/>
    <property type="project" value="InterPro"/>
</dbReference>
<evidence type="ECO:0000256" key="8">
    <source>
        <dbReference type="ARBA" id="ARBA00023136"/>
    </source>
</evidence>
<evidence type="ECO:0000256" key="9">
    <source>
        <dbReference type="RuleBase" id="RU364092"/>
    </source>
</evidence>
<dbReference type="InterPro" id="IPR045062">
    <property type="entry name" value="Cyt_c_biogenesis_CcsA/CcmC"/>
</dbReference>
<dbReference type="KEGG" id="hjo:AY555_03280"/>
<sequence length="239" mass="26385">MHRFANPSRFLRLADRIVPWAAAVCILSFAAGLAAALFLSPADYQQGQSVRIMYVHVPAAWMGLFAYTVMAVSSAVALIWKHPLADLTAQASAPVGACFTFLCLVTGALWGKPMWGTWWVWDARLTSMLVLLFLYAGYMALQGAFDNPERASRAAAVLALVGFVNVPVIKFSVDWWNTLHQPASVTRFGMPAIDPSMLLPLLLMALAFKAYYVTVLLVRIKSAFVEARIRTLRLGIYRA</sequence>
<dbReference type="Proteomes" id="UP000076066">
    <property type="component" value="Chromosome"/>
</dbReference>
<evidence type="ECO:0000313" key="11">
    <source>
        <dbReference type="EMBL" id="AMW35511.1"/>
    </source>
</evidence>
<comment type="subcellular location">
    <subcellularLocation>
        <location evidence="9">Cell inner membrane</location>
    </subcellularLocation>
    <subcellularLocation>
        <location evidence="2">Membrane</location>
        <topology evidence="2">Multi-pass membrane protein</topology>
    </subcellularLocation>
</comment>
<evidence type="ECO:0000256" key="7">
    <source>
        <dbReference type="ARBA" id="ARBA00022989"/>
    </source>
</evidence>
<dbReference type="Pfam" id="PF01578">
    <property type="entry name" value="Cytochrom_C_asm"/>
    <property type="match status" value="1"/>
</dbReference>
<dbReference type="RefSeq" id="WP_066136447.1">
    <property type="nucleotide sequence ID" value="NZ_CP014525.1"/>
</dbReference>
<keyword evidence="6 9" id="KW-0201">Cytochrome c-type biogenesis</keyword>
<evidence type="ECO:0000256" key="1">
    <source>
        <dbReference type="ARBA" id="ARBA00002442"/>
    </source>
</evidence>
<dbReference type="GO" id="GO:0017004">
    <property type="term" value="P:cytochrome complex assembly"/>
    <property type="evidence" value="ECO:0007669"/>
    <property type="project" value="UniProtKB-KW"/>
</dbReference>
<feature type="transmembrane region" description="Helical" evidence="9">
    <location>
        <begin position="92"/>
        <end position="111"/>
    </location>
</feature>
<feature type="domain" description="Rhodanese" evidence="10">
    <location>
        <begin position="149"/>
        <end position="185"/>
    </location>
</feature>
<feature type="transmembrane region" description="Helical" evidence="9">
    <location>
        <begin position="59"/>
        <end position="80"/>
    </location>
</feature>
<gene>
    <name evidence="9" type="primary">ccmC</name>
    <name evidence="11" type="ORF">AY555_03280</name>
</gene>
<keyword evidence="8 9" id="KW-0472">Membrane</keyword>
<name>A0A143DFJ9_9PROT</name>
<dbReference type="GO" id="GO:0005886">
    <property type="term" value="C:plasma membrane"/>
    <property type="evidence" value="ECO:0007669"/>
    <property type="project" value="UniProtKB-SubCell"/>
</dbReference>
<keyword evidence="12" id="KW-1185">Reference proteome</keyword>
<evidence type="ECO:0000256" key="6">
    <source>
        <dbReference type="ARBA" id="ARBA00022748"/>
    </source>
</evidence>
<dbReference type="NCBIfam" id="TIGR01191">
    <property type="entry name" value="ccmC"/>
    <property type="match status" value="1"/>
</dbReference>
<dbReference type="InterPro" id="IPR003557">
    <property type="entry name" value="Cyt_c_biogenesis_CcmC"/>
</dbReference>
<dbReference type="AlphaFoldDB" id="A0A143DFJ9"/>
<feature type="transmembrane region" description="Helical" evidence="9">
    <location>
        <begin position="123"/>
        <end position="141"/>
    </location>
</feature>
<keyword evidence="9" id="KW-0813">Transport</keyword>
<dbReference type="PANTHER" id="PTHR30071:SF1">
    <property type="entry name" value="CYTOCHROME B_B6 PROTEIN-RELATED"/>
    <property type="match status" value="1"/>
</dbReference>
<dbReference type="GO" id="GO:0020037">
    <property type="term" value="F:heme binding"/>
    <property type="evidence" value="ECO:0007669"/>
    <property type="project" value="InterPro"/>
</dbReference>
<dbReference type="PRINTS" id="PR01386">
    <property type="entry name" value="CCMCBIOGNSIS"/>
</dbReference>
<feature type="transmembrane region" description="Helical" evidence="9">
    <location>
        <begin position="153"/>
        <end position="173"/>
    </location>
</feature>